<evidence type="ECO:0000256" key="2">
    <source>
        <dbReference type="SAM" id="SignalP"/>
    </source>
</evidence>
<evidence type="ECO:0000313" key="4">
    <source>
        <dbReference type="Proteomes" id="UP001375240"/>
    </source>
</evidence>
<sequence length="304" mass="32972">MSLLRIAAILSAAVAVVAPPPPDPSGTPTSGTPLGRANTNIGGVFQPPNTNILPATPEQLKNSGPLLGNLNNWTPEVSSNNSPSESREMELSNTSNLSVLGGTGSQNNTPRSIYRKQARYLSPQDRKSGKSPFRPEKVGNVQWKDLLEIQEREPNMGVRKPPVLARWGGMHRLNVNRNTEVDANTGMDMTTTPMVFNFGPTQNRNPSAVPVSLQSDDVEVEDILDESDEEIGLSKEVYDEVDLSSLPPTNDVVSRLGPVTSPRLQTYLKSRPPVMYYGNPTGGQGETVNTARLQYAESQNAEPQ</sequence>
<feature type="signal peptide" evidence="2">
    <location>
        <begin position="1"/>
        <end position="18"/>
    </location>
</feature>
<comment type="caution">
    <text evidence="3">The sequence shown here is derived from an EMBL/GenBank/DDBJ whole genome shotgun (WGS) entry which is preliminary data.</text>
</comment>
<feature type="compositionally biased region" description="Basic and acidic residues" evidence="1">
    <location>
        <begin position="124"/>
        <end position="137"/>
    </location>
</feature>
<feature type="compositionally biased region" description="Polar residues" evidence="1">
    <location>
        <begin position="37"/>
        <end position="53"/>
    </location>
</feature>
<feature type="region of interest" description="Disordered" evidence="1">
    <location>
        <begin position="17"/>
        <end position="138"/>
    </location>
</feature>
<organism evidence="3 4">
    <name type="scientific">Orbilia brochopaga</name>
    <dbReference type="NCBI Taxonomy" id="3140254"/>
    <lineage>
        <taxon>Eukaryota</taxon>
        <taxon>Fungi</taxon>
        <taxon>Dikarya</taxon>
        <taxon>Ascomycota</taxon>
        <taxon>Pezizomycotina</taxon>
        <taxon>Orbiliomycetes</taxon>
        <taxon>Orbiliales</taxon>
        <taxon>Orbiliaceae</taxon>
        <taxon>Orbilia</taxon>
    </lineage>
</organism>
<name>A0AAV9V6A8_9PEZI</name>
<keyword evidence="4" id="KW-1185">Reference proteome</keyword>
<dbReference type="EMBL" id="JAVHNQ010000002">
    <property type="protein sequence ID" value="KAK6355139.1"/>
    <property type="molecule type" value="Genomic_DNA"/>
</dbReference>
<gene>
    <name evidence="3" type="ORF">TWF696_004260</name>
</gene>
<dbReference type="Proteomes" id="UP001375240">
    <property type="component" value="Unassembled WGS sequence"/>
</dbReference>
<feature type="chain" id="PRO_5044012834" evidence="2">
    <location>
        <begin position="19"/>
        <end position="304"/>
    </location>
</feature>
<proteinExistence type="predicted"/>
<feature type="compositionally biased region" description="Low complexity" evidence="1">
    <location>
        <begin position="75"/>
        <end position="84"/>
    </location>
</feature>
<dbReference type="AlphaFoldDB" id="A0AAV9V6A8"/>
<accession>A0AAV9V6A8</accession>
<protein>
    <submittedName>
        <fullName evidence="3">Uncharacterized protein</fullName>
    </submittedName>
</protein>
<reference evidence="3 4" key="1">
    <citation type="submission" date="2019-10" db="EMBL/GenBank/DDBJ databases">
        <authorList>
            <person name="Palmer J.M."/>
        </authorList>
    </citation>
    <scope>NUCLEOTIDE SEQUENCE [LARGE SCALE GENOMIC DNA]</scope>
    <source>
        <strain evidence="3 4">TWF696</strain>
    </source>
</reference>
<evidence type="ECO:0000313" key="3">
    <source>
        <dbReference type="EMBL" id="KAK6355139.1"/>
    </source>
</evidence>
<keyword evidence="2" id="KW-0732">Signal</keyword>
<feature type="compositionally biased region" description="Low complexity" evidence="1">
    <location>
        <begin position="26"/>
        <end position="35"/>
    </location>
</feature>
<evidence type="ECO:0000256" key="1">
    <source>
        <dbReference type="SAM" id="MobiDB-lite"/>
    </source>
</evidence>